<comment type="similarity">
    <text evidence="2 7">Belongs to the DMRL synthase family.</text>
</comment>
<dbReference type="EC" id="2.5.1.78" evidence="3 7"/>
<evidence type="ECO:0000256" key="3">
    <source>
        <dbReference type="ARBA" id="ARBA00012664"/>
    </source>
</evidence>
<organism evidence="9 10">
    <name type="scientific">Neocallimastix californiae</name>
    <dbReference type="NCBI Taxonomy" id="1754190"/>
    <lineage>
        <taxon>Eukaryota</taxon>
        <taxon>Fungi</taxon>
        <taxon>Fungi incertae sedis</taxon>
        <taxon>Chytridiomycota</taxon>
        <taxon>Chytridiomycota incertae sedis</taxon>
        <taxon>Neocallimastigomycetes</taxon>
        <taxon>Neocallimastigales</taxon>
        <taxon>Neocallimastigaceae</taxon>
        <taxon>Neocallimastix</taxon>
    </lineage>
</organism>
<feature type="compositionally biased region" description="Polar residues" evidence="8">
    <location>
        <begin position="1"/>
        <end position="10"/>
    </location>
</feature>
<dbReference type="PANTHER" id="PTHR21058">
    <property type="entry name" value="6,7-DIMETHYL-8-RIBITYLLUMAZINE SYNTHASE DMRL SYNTHASE LUMAZINE SYNTHASE"/>
    <property type="match status" value="1"/>
</dbReference>
<evidence type="ECO:0000256" key="8">
    <source>
        <dbReference type="SAM" id="MobiDB-lite"/>
    </source>
</evidence>
<dbReference type="GO" id="GO:0009349">
    <property type="term" value="C:riboflavin synthase complex"/>
    <property type="evidence" value="ECO:0007669"/>
    <property type="project" value="UniProtKB-UniRule"/>
</dbReference>
<evidence type="ECO:0000256" key="6">
    <source>
        <dbReference type="ARBA" id="ARBA00048785"/>
    </source>
</evidence>
<proteinExistence type="inferred from homology"/>
<dbReference type="InterPro" id="IPR002180">
    <property type="entry name" value="LS/RS"/>
</dbReference>
<keyword evidence="5 7" id="KW-0808">Transferase</keyword>
<comment type="function">
    <text evidence="7">Catalyzes the formation of 6,7-dimethyl-8-ribityllumazine by condensation of 5-amino-6-(D-ribitylamino)uracil with 3,4-dihydroxy-2-butanone 4-phosphate. This is the penultimate step in the biosynthesis of riboflavin.</text>
</comment>
<comment type="caution">
    <text evidence="9">The sequence shown here is derived from an EMBL/GenBank/DDBJ whole genome shotgun (WGS) entry which is preliminary data.</text>
</comment>
<dbReference type="Proteomes" id="UP000193920">
    <property type="component" value="Unassembled WGS sequence"/>
</dbReference>
<name>A0A1Y2BEP6_9FUNG</name>
<feature type="region of interest" description="Disordered" evidence="8">
    <location>
        <begin position="1"/>
        <end position="21"/>
    </location>
</feature>
<dbReference type="EMBL" id="MCOG01000162">
    <property type="protein sequence ID" value="ORY32947.1"/>
    <property type="molecule type" value="Genomic_DNA"/>
</dbReference>
<gene>
    <name evidence="9" type="ORF">LY90DRAFT_673441</name>
</gene>
<protein>
    <recommendedName>
        <fullName evidence="3 7">6,7-dimethyl-8-ribityllumazine synthase</fullName>
        <shortName evidence="7">DMRL synthase</shortName>
        <ecNumber evidence="3 7">2.5.1.78</ecNumber>
    </recommendedName>
</protein>
<evidence type="ECO:0000256" key="5">
    <source>
        <dbReference type="ARBA" id="ARBA00022679"/>
    </source>
</evidence>
<keyword evidence="4 7" id="KW-0686">Riboflavin biosynthesis</keyword>
<dbReference type="GO" id="GO:0000906">
    <property type="term" value="F:6,7-dimethyl-8-ribityllumazine synthase activity"/>
    <property type="evidence" value="ECO:0007669"/>
    <property type="project" value="UniProtKB-EC"/>
</dbReference>
<dbReference type="SUPFAM" id="SSF52121">
    <property type="entry name" value="Lumazine synthase"/>
    <property type="match status" value="1"/>
</dbReference>
<dbReference type="STRING" id="1754190.A0A1Y2BEP6"/>
<accession>A0A1Y2BEP6</accession>
<comment type="pathway">
    <text evidence="1 7">Cofactor biosynthesis; riboflavin biosynthesis; riboflavin from 2-hydroxy-3-oxobutyl phosphate and 5-amino-6-(D-ribitylamino)uracil: step 1/2.</text>
</comment>
<keyword evidence="10" id="KW-1185">Reference proteome</keyword>
<dbReference type="PANTHER" id="PTHR21058:SF0">
    <property type="entry name" value="6,7-DIMETHYL-8-RIBITYLLUMAZINE SYNTHASE"/>
    <property type="match status" value="1"/>
</dbReference>
<dbReference type="Pfam" id="PF00885">
    <property type="entry name" value="DMRL_synthase"/>
    <property type="match status" value="1"/>
</dbReference>
<evidence type="ECO:0000256" key="2">
    <source>
        <dbReference type="ARBA" id="ARBA00007424"/>
    </source>
</evidence>
<reference evidence="9 10" key="1">
    <citation type="submission" date="2016-08" db="EMBL/GenBank/DDBJ databases">
        <title>A Parts List for Fungal Cellulosomes Revealed by Comparative Genomics.</title>
        <authorList>
            <consortium name="DOE Joint Genome Institute"/>
            <person name="Haitjema C.H."/>
            <person name="Gilmore S.P."/>
            <person name="Henske J.K."/>
            <person name="Solomon K.V."/>
            <person name="De Groot R."/>
            <person name="Kuo A."/>
            <person name="Mondo S.J."/>
            <person name="Salamov A.A."/>
            <person name="Labutti K."/>
            <person name="Zhao Z."/>
            <person name="Chiniquy J."/>
            <person name="Barry K."/>
            <person name="Brewer H.M."/>
            <person name="Purvine S.O."/>
            <person name="Wright A.T."/>
            <person name="Boxma B."/>
            <person name="Van Alen T."/>
            <person name="Hackstein J.H."/>
            <person name="Baker S.E."/>
            <person name="Grigoriev I.V."/>
            <person name="O'Malley M.A."/>
        </authorList>
    </citation>
    <scope>NUCLEOTIDE SEQUENCE [LARGE SCALE GENOMIC DNA]</scope>
    <source>
        <strain evidence="9 10">G1</strain>
    </source>
</reference>
<sequence length="174" mass="19990">MYRNSQSQPRNNNNNNNKLDNFDRYENNYRILIVQSAWNYDSSDALAKDVYLTLKNQYHIKESNICIYQITQAIDLPYTAQHLINAAKNKGQPFDVVICIGVIVSRYEQMVNTVNQYLMKITLETGTPIINGILSGKTNGNMELFYDNGKRYDLINLGCYWAKVAMEMAGIHST</sequence>
<evidence type="ECO:0000256" key="1">
    <source>
        <dbReference type="ARBA" id="ARBA00004917"/>
    </source>
</evidence>
<dbReference type="Gene3D" id="3.40.50.960">
    <property type="entry name" value="Lumazine/riboflavin synthase"/>
    <property type="match status" value="1"/>
</dbReference>
<dbReference type="UniPathway" id="UPA00275">
    <property type="reaction ID" value="UER00404"/>
</dbReference>
<dbReference type="OrthoDB" id="2965at2759"/>
<comment type="catalytic activity">
    <reaction evidence="6 7">
        <text>(2S)-2-hydroxy-3-oxobutyl phosphate + 5-amino-6-(D-ribitylamino)uracil = 6,7-dimethyl-8-(1-D-ribityl)lumazine + phosphate + 2 H2O + H(+)</text>
        <dbReference type="Rhea" id="RHEA:26152"/>
        <dbReference type="ChEBI" id="CHEBI:15377"/>
        <dbReference type="ChEBI" id="CHEBI:15378"/>
        <dbReference type="ChEBI" id="CHEBI:15934"/>
        <dbReference type="ChEBI" id="CHEBI:43474"/>
        <dbReference type="ChEBI" id="CHEBI:58201"/>
        <dbReference type="ChEBI" id="CHEBI:58830"/>
        <dbReference type="EC" id="2.5.1.78"/>
    </reaction>
</comment>
<evidence type="ECO:0000256" key="4">
    <source>
        <dbReference type="ARBA" id="ARBA00022619"/>
    </source>
</evidence>
<dbReference type="AlphaFoldDB" id="A0A1Y2BEP6"/>
<evidence type="ECO:0000313" key="9">
    <source>
        <dbReference type="EMBL" id="ORY32947.1"/>
    </source>
</evidence>
<evidence type="ECO:0000313" key="10">
    <source>
        <dbReference type="Proteomes" id="UP000193920"/>
    </source>
</evidence>
<dbReference type="InterPro" id="IPR034964">
    <property type="entry name" value="LS"/>
</dbReference>
<evidence type="ECO:0000256" key="7">
    <source>
        <dbReference type="RuleBase" id="RU003795"/>
    </source>
</evidence>
<dbReference type="GO" id="GO:0009231">
    <property type="term" value="P:riboflavin biosynthetic process"/>
    <property type="evidence" value="ECO:0007669"/>
    <property type="project" value="UniProtKB-UniPathway"/>
</dbReference>
<dbReference type="InterPro" id="IPR036467">
    <property type="entry name" value="LS/RS_sf"/>
</dbReference>